<evidence type="ECO:0000256" key="4">
    <source>
        <dbReference type="SAM" id="Phobius"/>
    </source>
</evidence>
<dbReference type="InterPro" id="IPR029058">
    <property type="entry name" value="AB_hydrolase_fold"/>
</dbReference>
<name>A0A8K0THX9_9PEZI</name>
<dbReference type="PANTHER" id="PTHR33630:SF9">
    <property type="entry name" value="CUTINASE 4"/>
    <property type="match status" value="1"/>
</dbReference>
<dbReference type="OrthoDB" id="2586582at2759"/>
<keyword evidence="5" id="KW-0732">Signal</keyword>
<keyword evidence="4" id="KW-0472">Membrane</keyword>
<feature type="signal peptide" evidence="5">
    <location>
        <begin position="1"/>
        <end position="23"/>
    </location>
</feature>
<evidence type="ECO:0000256" key="5">
    <source>
        <dbReference type="SAM" id="SignalP"/>
    </source>
</evidence>
<evidence type="ECO:0000313" key="6">
    <source>
        <dbReference type="EMBL" id="KAH7367011.1"/>
    </source>
</evidence>
<keyword evidence="4" id="KW-1133">Transmembrane helix</keyword>
<dbReference type="Gene3D" id="3.40.50.1820">
    <property type="entry name" value="alpha/beta hydrolase"/>
    <property type="match status" value="1"/>
</dbReference>
<feature type="compositionally biased region" description="Polar residues" evidence="3">
    <location>
        <begin position="240"/>
        <end position="264"/>
    </location>
</feature>
<keyword evidence="2" id="KW-1015">Disulfide bond</keyword>
<feature type="region of interest" description="Disordered" evidence="3">
    <location>
        <begin position="239"/>
        <end position="282"/>
    </location>
</feature>
<feature type="transmembrane region" description="Helical" evidence="4">
    <location>
        <begin position="285"/>
        <end position="306"/>
    </location>
</feature>
<dbReference type="EMBL" id="JAGPXD010000002">
    <property type="protein sequence ID" value="KAH7367011.1"/>
    <property type="molecule type" value="Genomic_DNA"/>
</dbReference>
<gene>
    <name evidence="6" type="ORF">B0T11DRAFT_49724</name>
</gene>
<dbReference type="GO" id="GO:0052689">
    <property type="term" value="F:carboxylic ester hydrolase activity"/>
    <property type="evidence" value="ECO:0007669"/>
    <property type="project" value="UniProtKB-ARBA"/>
</dbReference>
<dbReference type="Pfam" id="PF01083">
    <property type="entry name" value="Cutinase"/>
    <property type="match status" value="1"/>
</dbReference>
<dbReference type="PANTHER" id="PTHR33630">
    <property type="entry name" value="CUTINASE RV1984C-RELATED-RELATED"/>
    <property type="match status" value="1"/>
</dbReference>
<dbReference type="SUPFAM" id="SSF53474">
    <property type="entry name" value="alpha/beta-Hydrolases"/>
    <property type="match status" value="1"/>
</dbReference>
<sequence>MKLTTSPSAAAAMALAASSLAAAQNSTACSTGVHMLVARGSDEAPGPGRMGIIADGILEAIPGSNIESVAYPATFTEYAESVNDGIEAMGFALTRYAERCPDSKVVLMGYSQGGQVTINTLCGGPGEDEVSVLPFDSNPPISSALVNSSVIAVVVFGDPSFIRDAPWSEGNSTSSDGLFARQDISACLPYAPKIRSWCDEGDRYCALGDVPSVHGGYFTKYFNEAVDFVVNQFEGAAESGSPTSSAVPSATGSATPSGTESAAPSGTEDAAASGTDSVESPTETAGAGMFAISWGALALAGLVGLLNM</sequence>
<keyword evidence="7" id="KW-1185">Reference proteome</keyword>
<dbReference type="Proteomes" id="UP000813385">
    <property type="component" value="Unassembled WGS sequence"/>
</dbReference>
<keyword evidence="4" id="KW-0812">Transmembrane</keyword>
<evidence type="ECO:0000256" key="1">
    <source>
        <dbReference type="ARBA" id="ARBA00022801"/>
    </source>
</evidence>
<comment type="caution">
    <text evidence="6">The sequence shown here is derived from an EMBL/GenBank/DDBJ whole genome shotgun (WGS) entry which is preliminary data.</text>
</comment>
<dbReference type="InterPro" id="IPR000675">
    <property type="entry name" value="Cutinase/axe"/>
</dbReference>
<keyword evidence="1" id="KW-0378">Hydrolase</keyword>
<evidence type="ECO:0000256" key="2">
    <source>
        <dbReference type="ARBA" id="ARBA00023157"/>
    </source>
</evidence>
<organism evidence="6 7">
    <name type="scientific">Plectosphaerella cucumerina</name>
    <dbReference type="NCBI Taxonomy" id="40658"/>
    <lineage>
        <taxon>Eukaryota</taxon>
        <taxon>Fungi</taxon>
        <taxon>Dikarya</taxon>
        <taxon>Ascomycota</taxon>
        <taxon>Pezizomycotina</taxon>
        <taxon>Sordariomycetes</taxon>
        <taxon>Hypocreomycetidae</taxon>
        <taxon>Glomerellales</taxon>
        <taxon>Plectosphaerellaceae</taxon>
        <taxon>Plectosphaerella</taxon>
    </lineage>
</organism>
<evidence type="ECO:0000256" key="3">
    <source>
        <dbReference type="SAM" id="MobiDB-lite"/>
    </source>
</evidence>
<accession>A0A8K0THX9</accession>
<protein>
    <submittedName>
        <fullName evidence="6">Cutinase-domain-containing protein</fullName>
    </submittedName>
</protein>
<reference evidence="6" key="1">
    <citation type="journal article" date="2021" name="Nat. Commun.">
        <title>Genetic determinants of endophytism in the Arabidopsis root mycobiome.</title>
        <authorList>
            <person name="Mesny F."/>
            <person name="Miyauchi S."/>
            <person name="Thiergart T."/>
            <person name="Pickel B."/>
            <person name="Atanasova L."/>
            <person name="Karlsson M."/>
            <person name="Huettel B."/>
            <person name="Barry K.W."/>
            <person name="Haridas S."/>
            <person name="Chen C."/>
            <person name="Bauer D."/>
            <person name="Andreopoulos W."/>
            <person name="Pangilinan J."/>
            <person name="LaButti K."/>
            <person name="Riley R."/>
            <person name="Lipzen A."/>
            <person name="Clum A."/>
            <person name="Drula E."/>
            <person name="Henrissat B."/>
            <person name="Kohler A."/>
            <person name="Grigoriev I.V."/>
            <person name="Martin F.M."/>
            <person name="Hacquard S."/>
        </authorList>
    </citation>
    <scope>NUCLEOTIDE SEQUENCE</scope>
    <source>
        <strain evidence="6">MPI-CAGE-AT-0016</strain>
    </source>
</reference>
<evidence type="ECO:0000313" key="7">
    <source>
        <dbReference type="Proteomes" id="UP000813385"/>
    </source>
</evidence>
<dbReference type="AlphaFoldDB" id="A0A8K0THX9"/>
<feature type="chain" id="PRO_5035464535" evidence="5">
    <location>
        <begin position="24"/>
        <end position="308"/>
    </location>
</feature>
<proteinExistence type="predicted"/>
<dbReference type="SMART" id="SM01110">
    <property type="entry name" value="Cutinase"/>
    <property type="match status" value="1"/>
</dbReference>